<dbReference type="AlphaFoldDB" id="A0A2T3N527"/>
<dbReference type="SMART" id="SM00304">
    <property type="entry name" value="HAMP"/>
    <property type="match status" value="1"/>
</dbReference>
<dbReference type="OrthoDB" id="8724845at2"/>
<dbReference type="SMART" id="SM00283">
    <property type="entry name" value="MA"/>
    <property type="match status" value="1"/>
</dbReference>
<protein>
    <recommendedName>
        <fullName evidence="10">Methyl-accepting chemotaxis protein</fullName>
    </recommendedName>
</protein>
<dbReference type="PROSITE" id="PS50885">
    <property type="entry name" value="HAMP"/>
    <property type="match status" value="1"/>
</dbReference>
<gene>
    <name evidence="8" type="ORF">C9I89_02150</name>
</gene>
<dbReference type="InterPro" id="IPR004089">
    <property type="entry name" value="MCPsignal_dom"/>
</dbReference>
<evidence type="ECO:0000256" key="3">
    <source>
        <dbReference type="ARBA" id="ARBA00029447"/>
    </source>
</evidence>
<dbReference type="GO" id="GO:0006935">
    <property type="term" value="P:chemotaxis"/>
    <property type="evidence" value="ECO:0007669"/>
    <property type="project" value="UniProtKB-ARBA"/>
</dbReference>
<evidence type="ECO:0000256" key="4">
    <source>
        <dbReference type="PROSITE-ProRule" id="PRU00284"/>
    </source>
</evidence>
<dbReference type="PROSITE" id="PS50111">
    <property type="entry name" value="CHEMOTAXIS_TRANSDUC_2"/>
    <property type="match status" value="1"/>
</dbReference>
<feature type="transmembrane region" description="Helical" evidence="5">
    <location>
        <begin position="268"/>
        <end position="288"/>
    </location>
</feature>
<dbReference type="SUPFAM" id="SSF58104">
    <property type="entry name" value="Methyl-accepting chemotaxis protein (MCP) signaling domain"/>
    <property type="match status" value="1"/>
</dbReference>
<dbReference type="FunFam" id="1.10.287.950:FF:000001">
    <property type="entry name" value="Methyl-accepting chemotaxis sensory transducer"/>
    <property type="match status" value="1"/>
</dbReference>
<keyword evidence="2 4" id="KW-0807">Transducer</keyword>
<name>A0A2T3N527_9GAMM</name>
<proteinExistence type="inferred from homology"/>
<dbReference type="Proteomes" id="UP000240904">
    <property type="component" value="Unassembled WGS sequence"/>
</dbReference>
<dbReference type="EMBL" id="PYMC01000001">
    <property type="protein sequence ID" value="PSW07537.1"/>
    <property type="molecule type" value="Genomic_DNA"/>
</dbReference>
<dbReference type="PANTHER" id="PTHR32089:SF112">
    <property type="entry name" value="LYSOZYME-LIKE PROTEIN-RELATED"/>
    <property type="match status" value="1"/>
</dbReference>
<evidence type="ECO:0000313" key="9">
    <source>
        <dbReference type="Proteomes" id="UP000240904"/>
    </source>
</evidence>
<dbReference type="Pfam" id="PF00015">
    <property type="entry name" value="MCPsignal"/>
    <property type="match status" value="1"/>
</dbReference>
<keyword evidence="5" id="KW-0812">Transmembrane</keyword>
<feature type="domain" description="HAMP" evidence="7">
    <location>
        <begin position="289"/>
        <end position="343"/>
    </location>
</feature>
<keyword evidence="9" id="KW-1185">Reference proteome</keyword>
<feature type="domain" description="Methyl-accepting transducer" evidence="6">
    <location>
        <begin position="348"/>
        <end position="584"/>
    </location>
</feature>
<dbReference type="CDD" id="cd11386">
    <property type="entry name" value="MCP_signal"/>
    <property type="match status" value="1"/>
</dbReference>
<comment type="similarity">
    <text evidence="3">Belongs to the methyl-accepting chemotaxis (MCP) protein family.</text>
</comment>
<dbReference type="Pfam" id="PF00672">
    <property type="entry name" value="HAMP"/>
    <property type="match status" value="1"/>
</dbReference>
<dbReference type="GO" id="GO:0007165">
    <property type="term" value="P:signal transduction"/>
    <property type="evidence" value="ECO:0007669"/>
    <property type="project" value="UniProtKB-KW"/>
</dbReference>
<evidence type="ECO:0000259" key="7">
    <source>
        <dbReference type="PROSITE" id="PS50885"/>
    </source>
</evidence>
<organism evidence="8 9">
    <name type="scientific">Photobacterium lipolyticum</name>
    <dbReference type="NCBI Taxonomy" id="266810"/>
    <lineage>
        <taxon>Bacteria</taxon>
        <taxon>Pseudomonadati</taxon>
        <taxon>Pseudomonadota</taxon>
        <taxon>Gammaproteobacteria</taxon>
        <taxon>Vibrionales</taxon>
        <taxon>Vibrionaceae</taxon>
        <taxon>Photobacterium</taxon>
    </lineage>
</organism>
<dbReference type="InterPro" id="IPR003660">
    <property type="entry name" value="HAMP_dom"/>
</dbReference>
<evidence type="ECO:0000313" key="8">
    <source>
        <dbReference type="EMBL" id="PSW07537.1"/>
    </source>
</evidence>
<sequence>MSIKRTLHCIVAIILLAMAALMISSHYFIGKIETVMEASQLVYIVEVDVLTLRKEEKDFLARKDLKYKAQFDKSLDQLHTHIQKLKITLADADIPFEMLPALTAAFNEYSSRFDDVVSIQQKIGLDKNSGLYGSLRDAAKEVEDQINRFDDESLHVQLLLLRRDEKDFMLRHEDKYADTFTRRLESMQSLLATPQYTAVATKLTAQLNQYQQAFNQLVSLSRQEGLTDDEGMIGELRSTIKKTETLLTEEATQLKGKITQVQDEAKSFLFILGVGITIIISALVFYLASRISGRLHQVTKTMNEISHGDGDLRVALDTKGNDEIAELGLAFNNFVGKIHHTVNVVANSVLQLASTTEEMSVVMEQAKNGAFKQQHEIGQISVVMEEMNAAVQEVKQHTSQAEGAAMQAKQEAHQGCEVTEQSIQGVVLLASEVGSATDVIKKLVIHSQNIGEVLSVIQGIADQTNLLALNAAIEAARAGESGRGFAVVADEVRTLALRTQEATKEILTITDGIQTDAEAATRVMENSQAQATNAVSQTKLANGSLLDITAIVERVSEMNSQIAVASEQQGHTSNEISHHMEDISKVCVESATGIEQLAVANKELATMTHELKSLVGQFKL</sequence>
<comment type="caution">
    <text evidence="8">The sequence shown here is derived from an EMBL/GenBank/DDBJ whole genome shotgun (WGS) entry which is preliminary data.</text>
</comment>
<feature type="transmembrane region" description="Helical" evidence="5">
    <location>
        <begin position="7"/>
        <end position="29"/>
    </location>
</feature>
<dbReference type="CDD" id="cd06225">
    <property type="entry name" value="HAMP"/>
    <property type="match status" value="1"/>
</dbReference>
<reference evidence="8 9" key="1">
    <citation type="submission" date="2018-03" db="EMBL/GenBank/DDBJ databases">
        <title>Whole genome sequencing of Histamine producing bacteria.</title>
        <authorList>
            <person name="Butler K."/>
        </authorList>
    </citation>
    <scope>NUCLEOTIDE SEQUENCE [LARGE SCALE GENOMIC DNA]</scope>
    <source>
        <strain evidence="8 9">DSM 16190</strain>
    </source>
</reference>
<evidence type="ECO:0000256" key="1">
    <source>
        <dbReference type="ARBA" id="ARBA00004370"/>
    </source>
</evidence>
<accession>A0A2T3N527</accession>
<evidence type="ECO:0000256" key="5">
    <source>
        <dbReference type="SAM" id="Phobius"/>
    </source>
</evidence>
<dbReference type="PANTHER" id="PTHR32089">
    <property type="entry name" value="METHYL-ACCEPTING CHEMOTAXIS PROTEIN MCPB"/>
    <property type="match status" value="1"/>
</dbReference>
<evidence type="ECO:0000259" key="6">
    <source>
        <dbReference type="PROSITE" id="PS50111"/>
    </source>
</evidence>
<comment type="subcellular location">
    <subcellularLocation>
        <location evidence="1">Membrane</location>
    </subcellularLocation>
</comment>
<keyword evidence="5" id="KW-1133">Transmembrane helix</keyword>
<dbReference type="SMART" id="SM01358">
    <property type="entry name" value="HBM"/>
    <property type="match status" value="1"/>
</dbReference>
<keyword evidence="5" id="KW-0472">Membrane</keyword>
<dbReference type="RefSeq" id="WP_107281689.1">
    <property type="nucleotide sequence ID" value="NZ_PYMC01000001.1"/>
</dbReference>
<dbReference type="InterPro" id="IPR032255">
    <property type="entry name" value="HBM"/>
</dbReference>
<dbReference type="GO" id="GO:0016020">
    <property type="term" value="C:membrane"/>
    <property type="evidence" value="ECO:0007669"/>
    <property type="project" value="UniProtKB-SubCell"/>
</dbReference>
<dbReference type="Gene3D" id="1.10.287.950">
    <property type="entry name" value="Methyl-accepting chemotaxis protein"/>
    <property type="match status" value="1"/>
</dbReference>
<evidence type="ECO:0000256" key="2">
    <source>
        <dbReference type="ARBA" id="ARBA00023224"/>
    </source>
</evidence>
<evidence type="ECO:0008006" key="10">
    <source>
        <dbReference type="Google" id="ProtNLM"/>
    </source>
</evidence>